<keyword evidence="7" id="KW-0830">Ubiquinone</keyword>
<dbReference type="PANTHER" id="PTHR43464">
    <property type="entry name" value="METHYLTRANSFERASE"/>
    <property type="match status" value="1"/>
</dbReference>
<dbReference type="InterPro" id="IPR013216">
    <property type="entry name" value="Methyltransf_11"/>
</dbReference>
<dbReference type="NCBIfam" id="TIGR01983">
    <property type="entry name" value="UbiG"/>
    <property type="match status" value="1"/>
</dbReference>
<dbReference type="Gene3D" id="3.40.50.150">
    <property type="entry name" value="Vaccinia Virus protein VP39"/>
    <property type="match status" value="1"/>
</dbReference>
<dbReference type="Proteomes" id="UP000251942">
    <property type="component" value="Unassembled WGS sequence"/>
</dbReference>
<dbReference type="RefSeq" id="WP_058444452.1">
    <property type="nucleotide sequence ID" value="NZ_CAAAHT010000010.1"/>
</dbReference>
<dbReference type="AlphaFoldDB" id="A0A0W0U1N5"/>
<dbReference type="InterPro" id="IPR029063">
    <property type="entry name" value="SAM-dependent_MTases_sf"/>
</dbReference>
<feature type="domain" description="Methyltransferase type 11" evidence="6">
    <location>
        <begin position="55"/>
        <end position="148"/>
    </location>
</feature>
<dbReference type="GO" id="GO:0032259">
    <property type="term" value="P:methylation"/>
    <property type="evidence" value="ECO:0007669"/>
    <property type="project" value="UniProtKB-KW"/>
</dbReference>
<dbReference type="InterPro" id="IPR010233">
    <property type="entry name" value="UbiG_MeTrfase"/>
</dbReference>
<evidence type="ECO:0000313" key="9">
    <source>
        <dbReference type="Proteomes" id="UP000054698"/>
    </source>
</evidence>
<protein>
    <recommendedName>
        <fullName evidence="5">Ubiquinone biosynthesis O-methyltransferase</fullName>
    </recommendedName>
    <alternativeName>
        <fullName evidence="5">2-polyprenyl-6-hydroxyphenol methylase</fullName>
        <ecNumber evidence="5">2.1.1.222</ecNumber>
    </alternativeName>
    <alternativeName>
        <fullName evidence="5">3-demethylubiquinone 3-O-methyltransferase</fullName>
        <ecNumber evidence="5">2.1.1.64</ecNumber>
    </alternativeName>
</protein>
<gene>
    <name evidence="5 7" type="primary">ubiG</name>
    <name evidence="7" type="ORF">Lfee_0971</name>
    <name evidence="8" type="ORF">NCTC12022_00268</name>
</gene>
<keyword evidence="1 5" id="KW-0489">Methyltransferase</keyword>
<evidence type="ECO:0000256" key="3">
    <source>
        <dbReference type="ARBA" id="ARBA00022688"/>
    </source>
</evidence>
<dbReference type="PATRIC" id="fig|453.4.peg.1046"/>
<dbReference type="EC" id="2.1.1.222" evidence="5"/>
<keyword evidence="4 5" id="KW-0949">S-adenosyl-L-methionine</keyword>
<keyword evidence="2 5" id="KW-0808">Transferase</keyword>
<evidence type="ECO:0000313" key="8">
    <source>
        <dbReference type="EMBL" id="SPX59445.1"/>
    </source>
</evidence>
<dbReference type="PANTHER" id="PTHR43464:SF19">
    <property type="entry name" value="UBIQUINONE BIOSYNTHESIS O-METHYLTRANSFERASE, MITOCHONDRIAL"/>
    <property type="match status" value="1"/>
</dbReference>
<dbReference type="CDD" id="cd02440">
    <property type="entry name" value="AdoMet_MTases"/>
    <property type="match status" value="1"/>
</dbReference>
<evidence type="ECO:0000256" key="4">
    <source>
        <dbReference type="ARBA" id="ARBA00022691"/>
    </source>
</evidence>
<evidence type="ECO:0000256" key="2">
    <source>
        <dbReference type="ARBA" id="ARBA00022679"/>
    </source>
</evidence>
<dbReference type="STRING" id="453.Lfee_0971"/>
<organism evidence="7 9">
    <name type="scientific">Legionella feeleii</name>
    <dbReference type="NCBI Taxonomy" id="453"/>
    <lineage>
        <taxon>Bacteria</taxon>
        <taxon>Pseudomonadati</taxon>
        <taxon>Pseudomonadota</taxon>
        <taxon>Gammaproteobacteria</taxon>
        <taxon>Legionellales</taxon>
        <taxon>Legionellaceae</taxon>
        <taxon>Legionella</taxon>
    </lineage>
</organism>
<dbReference type="Proteomes" id="UP000054698">
    <property type="component" value="Unassembled WGS sequence"/>
</dbReference>
<comment type="pathway">
    <text evidence="5">Cofactor biosynthesis; ubiquinone biosynthesis.</text>
</comment>
<dbReference type="OrthoDB" id="9801538at2"/>
<dbReference type="UniPathway" id="UPA00232"/>
<comment type="catalytic activity">
    <reaction evidence="5">
        <text>a 3-demethylubiquinol + S-adenosyl-L-methionine = a ubiquinol + S-adenosyl-L-homocysteine + H(+)</text>
        <dbReference type="Rhea" id="RHEA:44380"/>
        <dbReference type="Rhea" id="RHEA-COMP:9566"/>
        <dbReference type="Rhea" id="RHEA-COMP:10914"/>
        <dbReference type="ChEBI" id="CHEBI:15378"/>
        <dbReference type="ChEBI" id="CHEBI:17976"/>
        <dbReference type="ChEBI" id="CHEBI:57856"/>
        <dbReference type="ChEBI" id="CHEBI:59789"/>
        <dbReference type="ChEBI" id="CHEBI:84422"/>
        <dbReference type="EC" id="2.1.1.64"/>
    </reaction>
</comment>
<dbReference type="Pfam" id="PF08241">
    <property type="entry name" value="Methyltransf_11"/>
    <property type="match status" value="1"/>
</dbReference>
<keyword evidence="3 5" id="KW-0831">Ubiquinone biosynthesis</keyword>
<comment type="catalytic activity">
    <reaction evidence="5">
        <text>a 3-(all-trans-polyprenyl)benzene-1,2-diol + S-adenosyl-L-methionine = a 2-methoxy-6-(all-trans-polyprenyl)phenol + S-adenosyl-L-homocysteine + H(+)</text>
        <dbReference type="Rhea" id="RHEA:31411"/>
        <dbReference type="Rhea" id="RHEA-COMP:9550"/>
        <dbReference type="Rhea" id="RHEA-COMP:9551"/>
        <dbReference type="ChEBI" id="CHEBI:15378"/>
        <dbReference type="ChEBI" id="CHEBI:57856"/>
        <dbReference type="ChEBI" id="CHEBI:59789"/>
        <dbReference type="ChEBI" id="CHEBI:62729"/>
        <dbReference type="ChEBI" id="CHEBI:62731"/>
        <dbReference type="EC" id="2.1.1.222"/>
    </reaction>
</comment>
<feature type="binding site" evidence="5">
    <location>
        <position position="79"/>
    </location>
    <ligand>
        <name>S-adenosyl-L-methionine</name>
        <dbReference type="ChEBI" id="CHEBI:59789"/>
    </ligand>
</feature>
<dbReference type="GO" id="GO:0010420">
    <property type="term" value="F:polyprenyldihydroxybenzoate methyltransferase activity"/>
    <property type="evidence" value="ECO:0007669"/>
    <property type="project" value="InterPro"/>
</dbReference>
<dbReference type="SUPFAM" id="SSF53335">
    <property type="entry name" value="S-adenosyl-L-methionine-dependent methyltransferases"/>
    <property type="match status" value="1"/>
</dbReference>
<dbReference type="EMBL" id="LNYB01000028">
    <property type="protein sequence ID" value="KTD01924.1"/>
    <property type="molecule type" value="Genomic_DNA"/>
</dbReference>
<evidence type="ECO:0000259" key="6">
    <source>
        <dbReference type="Pfam" id="PF08241"/>
    </source>
</evidence>
<proteinExistence type="inferred from homology"/>
<evidence type="ECO:0000313" key="7">
    <source>
        <dbReference type="EMBL" id="KTD01924.1"/>
    </source>
</evidence>
<feature type="binding site" evidence="5">
    <location>
        <position position="120"/>
    </location>
    <ligand>
        <name>S-adenosyl-L-methionine</name>
        <dbReference type="ChEBI" id="CHEBI:59789"/>
    </ligand>
</feature>
<evidence type="ECO:0000313" key="10">
    <source>
        <dbReference type="Proteomes" id="UP000251942"/>
    </source>
</evidence>
<dbReference type="EC" id="2.1.1.64" evidence="5"/>
<evidence type="ECO:0000256" key="1">
    <source>
        <dbReference type="ARBA" id="ARBA00022603"/>
    </source>
</evidence>
<name>A0A0W0U1N5_9GAMM</name>
<dbReference type="HAMAP" id="MF_00472">
    <property type="entry name" value="UbiG"/>
    <property type="match status" value="1"/>
</dbReference>
<keyword evidence="9" id="KW-1185">Reference proteome</keyword>
<sequence>MNSKSTIDSQEIAKFAQHAARWWDKDGPLKTLHDINPARLEFINNYCELKQSTILDVGCGGGILCEGMAVQGAKVTGLDVEVEAIEAAKAHAKESKLVIDYICCPIEDYESPMFDVVTCMEMLEHVQEPQLVIEHCARLLKPGGYLFLSTINRTFKAYTTVILAAEYLLGLLPKQTHDFDKFIKPSEIVAMIRTAGLEFIGMSGLSYNPLSRIAGLKDSVDVNYLVSCFKP</sequence>
<feature type="binding site" evidence="5">
    <location>
        <position position="39"/>
    </location>
    <ligand>
        <name>S-adenosyl-L-methionine</name>
        <dbReference type="ChEBI" id="CHEBI:59789"/>
    </ligand>
</feature>
<dbReference type="EMBL" id="UASS01000001">
    <property type="protein sequence ID" value="SPX59445.1"/>
    <property type="molecule type" value="Genomic_DNA"/>
</dbReference>
<accession>A0A0W0U1N5</accession>
<comment type="function">
    <text evidence="5">O-methyltransferase that catalyzes the 2 O-methylation steps in the ubiquinone biosynthetic pathway.</text>
</comment>
<dbReference type="GO" id="GO:0061542">
    <property type="term" value="F:3-demethylubiquinol 3-O-methyltransferase activity"/>
    <property type="evidence" value="ECO:0007669"/>
    <property type="project" value="UniProtKB-UniRule"/>
</dbReference>
<evidence type="ECO:0000256" key="5">
    <source>
        <dbReference type="HAMAP-Rule" id="MF_00472"/>
    </source>
</evidence>
<reference evidence="8 10" key="2">
    <citation type="submission" date="2018-06" db="EMBL/GenBank/DDBJ databases">
        <authorList>
            <consortium name="Pathogen Informatics"/>
            <person name="Doyle S."/>
        </authorList>
    </citation>
    <scope>NUCLEOTIDE SEQUENCE [LARGE SCALE GENOMIC DNA]</scope>
    <source>
        <strain evidence="8 10">NCTC12022</strain>
    </source>
</reference>
<reference evidence="7 9" key="1">
    <citation type="submission" date="2015-11" db="EMBL/GenBank/DDBJ databases">
        <title>Genomic analysis of 38 Legionella species identifies large and diverse effector repertoires.</title>
        <authorList>
            <person name="Burstein D."/>
            <person name="Amaro F."/>
            <person name="Zusman T."/>
            <person name="Lifshitz Z."/>
            <person name="Cohen O."/>
            <person name="Gilbert J.A."/>
            <person name="Pupko T."/>
            <person name="Shuman H.A."/>
            <person name="Segal G."/>
        </authorList>
    </citation>
    <scope>NUCLEOTIDE SEQUENCE [LARGE SCALE GENOMIC DNA]</scope>
    <source>
        <strain evidence="7 9">WO-44C</strain>
    </source>
</reference>
<feature type="binding site" evidence="5">
    <location>
        <position position="58"/>
    </location>
    <ligand>
        <name>S-adenosyl-L-methionine</name>
        <dbReference type="ChEBI" id="CHEBI:59789"/>
    </ligand>
</feature>
<comment type="similarity">
    <text evidence="5">Belongs to the methyltransferase superfamily. UbiG/COQ3 family.</text>
</comment>
<dbReference type="GO" id="GO:0102208">
    <property type="term" value="F:2-polyprenyl-6-hydroxyphenol methylase activity"/>
    <property type="evidence" value="ECO:0007669"/>
    <property type="project" value="UniProtKB-EC"/>
</dbReference>